<dbReference type="InterPro" id="IPR000182">
    <property type="entry name" value="GNAT_dom"/>
</dbReference>
<sequence length="169" mass="18424">MNVDARSDLSLRQVTALNVEEVCDLSDTLTAEQQEMVADNARSLAVGFCSGSAWFRAVYAGGTPVGFVMTHTGYDWDDDIECPGVYLWRLMVARPYQGMGFGRRVVELVARDVLASGRTELFTSFGEGAGSPEAFYDRLGFVRTGDSYGDEPEVVLDVRRFLAAVDAAG</sequence>
<proteinExistence type="predicted"/>
<dbReference type="EMBL" id="FTMI01000010">
    <property type="protein sequence ID" value="SIQ87475.1"/>
    <property type="molecule type" value="Genomic_DNA"/>
</dbReference>
<evidence type="ECO:0000313" key="3">
    <source>
        <dbReference type="Proteomes" id="UP000186235"/>
    </source>
</evidence>
<dbReference type="SUPFAM" id="SSF55729">
    <property type="entry name" value="Acyl-CoA N-acyltransferases (Nat)"/>
    <property type="match status" value="1"/>
</dbReference>
<dbReference type="AlphaFoldDB" id="A0A1N6WC00"/>
<keyword evidence="3" id="KW-1185">Reference proteome</keyword>
<dbReference type="CDD" id="cd04301">
    <property type="entry name" value="NAT_SF"/>
    <property type="match status" value="1"/>
</dbReference>
<keyword evidence="2" id="KW-0808">Transferase</keyword>
<dbReference type="Proteomes" id="UP000186235">
    <property type="component" value="Unassembled WGS sequence"/>
</dbReference>
<evidence type="ECO:0000313" key="2">
    <source>
        <dbReference type="EMBL" id="SIQ87475.1"/>
    </source>
</evidence>
<protein>
    <submittedName>
        <fullName evidence="2">Diamine N-acetyltransferase</fullName>
    </submittedName>
</protein>
<name>A0A1N6WC00_9MICO</name>
<dbReference type="Gene3D" id="3.40.630.30">
    <property type="match status" value="1"/>
</dbReference>
<dbReference type="RefSeq" id="WP_076406761.1">
    <property type="nucleotide sequence ID" value="NZ_FTMI01000010.1"/>
</dbReference>
<accession>A0A1N6WC00</accession>
<dbReference type="PROSITE" id="PS51186">
    <property type="entry name" value="GNAT"/>
    <property type="match status" value="1"/>
</dbReference>
<evidence type="ECO:0000259" key="1">
    <source>
        <dbReference type="PROSITE" id="PS51186"/>
    </source>
</evidence>
<organism evidence="2 3">
    <name type="scientific">Cellulosimicrobium aquatile</name>
    <dbReference type="NCBI Taxonomy" id="1612203"/>
    <lineage>
        <taxon>Bacteria</taxon>
        <taxon>Bacillati</taxon>
        <taxon>Actinomycetota</taxon>
        <taxon>Actinomycetes</taxon>
        <taxon>Micrococcales</taxon>
        <taxon>Promicromonosporaceae</taxon>
        <taxon>Cellulosimicrobium</taxon>
    </lineage>
</organism>
<feature type="domain" description="N-acetyltransferase" evidence="1">
    <location>
        <begin position="9"/>
        <end position="163"/>
    </location>
</feature>
<reference evidence="3" key="1">
    <citation type="submission" date="2017-01" db="EMBL/GenBank/DDBJ databases">
        <authorList>
            <person name="Varghese N."/>
            <person name="Submissions S."/>
        </authorList>
    </citation>
    <scope>NUCLEOTIDE SEQUENCE [LARGE SCALE GENOMIC DNA]</scope>
    <source>
        <strain evidence="3">3bp</strain>
    </source>
</reference>
<gene>
    <name evidence="2" type="ORF">SAMN05518682_0025</name>
</gene>
<dbReference type="Pfam" id="PF00583">
    <property type="entry name" value="Acetyltransf_1"/>
    <property type="match status" value="1"/>
</dbReference>
<dbReference type="InterPro" id="IPR016181">
    <property type="entry name" value="Acyl_CoA_acyltransferase"/>
</dbReference>
<dbReference type="GO" id="GO:0016747">
    <property type="term" value="F:acyltransferase activity, transferring groups other than amino-acyl groups"/>
    <property type="evidence" value="ECO:0007669"/>
    <property type="project" value="InterPro"/>
</dbReference>